<dbReference type="Proteomes" id="UP000485058">
    <property type="component" value="Unassembled WGS sequence"/>
</dbReference>
<dbReference type="AlphaFoldDB" id="A0A699Z043"/>
<protein>
    <submittedName>
        <fullName evidence="1">Uncharacterized protein</fullName>
    </submittedName>
</protein>
<name>A0A699Z043_HAELA</name>
<gene>
    <name evidence="1" type="ORF">HaLaN_08045</name>
</gene>
<dbReference type="EMBL" id="BLLF01000497">
    <property type="protein sequence ID" value="GFH12374.1"/>
    <property type="molecule type" value="Genomic_DNA"/>
</dbReference>
<evidence type="ECO:0000313" key="1">
    <source>
        <dbReference type="EMBL" id="GFH12374.1"/>
    </source>
</evidence>
<keyword evidence="2" id="KW-1185">Reference proteome</keyword>
<organism evidence="1 2">
    <name type="scientific">Haematococcus lacustris</name>
    <name type="common">Green alga</name>
    <name type="synonym">Haematococcus pluvialis</name>
    <dbReference type="NCBI Taxonomy" id="44745"/>
    <lineage>
        <taxon>Eukaryota</taxon>
        <taxon>Viridiplantae</taxon>
        <taxon>Chlorophyta</taxon>
        <taxon>core chlorophytes</taxon>
        <taxon>Chlorophyceae</taxon>
        <taxon>CS clade</taxon>
        <taxon>Chlamydomonadales</taxon>
        <taxon>Haematococcaceae</taxon>
        <taxon>Haematococcus</taxon>
    </lineage>
</organism>
<evidence type="ECO:0000313" key="2">
    <source>
        <dbReference type="Proteomes" id="UP000485058"/>
    </source>
</evidence>
<reference evidence="1 2" key="1">
    <citation type="submission" date="2020-02" db="EMBL/GenBank/DDBJ databases">
        <title>Draft genome sequence of Haematococcus lacustris strain NIES-144.</title>
        <authorList>
            <person name="Morimoto D."/>
            <person name="Nakagawa S."/>
            <person name="Yoshida T."/>
            <person name="Sawayama S."/>
        </authorList>
    </citation>
    <scope>NUCLEOTIDE SEQUENCE [LARGE SCALE GENOMIC DNA]</scope>
    <source>
        <strain evidence="1 2">NIES-144</strain>
    </source>
</reference>
<sequence length="78" mass="7845">MTPSPPGPGYGSAGFNGSGSIASRGVPVKQMLTEASSFPGVWCWCTSSVPAGSALPAPTWWQVAAPGAQRVDAVPDQA</sequence>
<proteinExistence type="predicted"/>
<feature type="non-terminal residue" evidence="1">
    <location>
        <position position="1"/>
    </location>
</feature>
<accession>A0A699Z043</accession>
<comment type="caution">
    <text evidence="1">The sequence shown here is derived from an EMBL/GenBank/DDBJ whole genome shotgun (WGS) entry which is preliminary data.</text>
</comment>